<gene>
    <name evidence="2" type="ORF">ACX27_24860</name>
</gene>
<keyword evidence="3" id="KW-1185">Reference proteome</keyword>
<dbReference type="Proteomes" id="UP000062645">
    <property type="component" value="Chromosome"/>
</dbReference>
<protein>
    <submittedName>
        <fullName evidence="2">Uncharacterized protein</fullName>
    </submittedName>
</protein>
<keyword evidence="1" id="KW-0472">Membrane</keyword>
<evidence type="ECO:0000256" key="1">
    <source>
        <dbReference type="SAM" id="Phobius"/>
    </source>
</evidence>
<proteinExistence type="predicted"/>
<evidence type="ECO:0000313" key="3">
    <source>
        <dbReference type="Proteomes" id="UP000062645"/>
    </source>
</evidence>
<dbReference type="KEGG" id="npz:ACX27_24860"/>
<dbReference type="AlphaFoldDB" id="A0A0M4T067"/>
<dbReference type="EMBL" id="CP012036">
    <property type="protein sequence ID" value="ALF55321.1"/>
    <property type="molecule type" value="Genomic_DNA"/>
</dbReference>
<evidence type="ECO:0000313" key="2">
    <source>
        <dbReference type="EMBL" id="ALF55321.1"/>
    </source>
</evidence>
<dbReference type="PATRIC" id="fig|224013.5.peg.5969"/>
<reference evidence="3" key="1">
    <citation type="submission" date="2015-07" db="EMBL/GenBank/DDBJ databases">
        <title>Genome Of Nitrogen-Fixing Cyanobacterium Nostoc piscinale CENA21 From Solimoes/Amazon River Floodplain Sediments And Comparative Genomics To Uncover Biosynthetic Natural Products Potential.</title>
        <authorList>
            <person name="Leao T.F."/>
            <person name="Leao P.N."/>
            <person name="Guimaraes P.I."/>
            <person name="de Melo A.G.C."/>
            <person name="Ramos R.T.J."/>
            <person name="Silva A."/>
            <person name="Fiore M.F."/>
            <person name="Schneider M.P.C."/>
        </authorList>
    </citation>
    <scope>NUCLEOTIDE SEQUENCE [LARGE SCALE GENOMIC DNA]</scope>
    <source>
        <strain evidence="3">CENA21</strain>
    </source>
</reference>
<accession>A0A0M4T067</accession>
<name>A0A0M4T067_9NOSO</name>
<organism evidence="2 3">
    <name type="scientific">Nostoc piscinale CENA21</name>
    <dbReference type="NCBI Taxonomy" id="224013"/>
    <lineage>
        <taxon>Bacteria</taxon>
        <taxon>Bacillati</taxon>
        <taxon>Cyanobacteriota</taxon>
        <taxon>Cyanophyceae</taxon>
        <taxon>Nostocales</taxon>
        <taxon>Nostocaceae</taxon>
        <taxon>Nostoc</taxon>
    </lineage>
</organism>
<keyword evidence="1" id="KW-0812">Transmembrane</keyword>
<keyword evidence="1" id="KW-1133">Transmembrane helix</keyword>
<sequence length="59" mass="6957">MLAVLLGLLLNQKNFYQGKEFVNFLLILDLQYMSHFYKGYFVSLYLVFQIYLSGLKLQG</sequence>
<reference evidence="2 3" key="2">
    <citation type="journal article" date="2016" name="Genome Announc.">
        <title>Draft Genome Sequence of the N2-Fixing Cyanobacterium Nostoc piscinale CENA21, Isolated from the Brazilian Amazon Floodplain.</title>
        <authorList>
            <person name="Leao T."/>
            <person name="Guimaraes P.I."/>
            <person name="de Melo A.G."/>
            <person name="Ramos R.T."/>
            <person name="Leao P.N."/>
            <person name="Silva A."/>
            <person name="Fiore M.F."/>
            <person name="Schneider M.P."/>
        </authorList>
    </citation>
    <scope>NUCLEOTIDE SEQUENCE [LARGE SCALE GENOMIC DNA]</scope>
    <source>
        <strain evidence="2 3">CENA21</strain>
    </source>
</reference>
<feature type="transmembrane region" description="Helical" evidence="1">
    <location>
        <begin position="39"/>
        <end position="57"/>
    </location>
</feature>